<keyword evidence="1" id="KW-0732">Signal</keyword>
<sequence>MTTQRGAALFVLGCLLAAPAGDRAASAQTGVPPGASSVVRDFIDVPGAGSTQAPSLVFVFVPGLNSGPNTADILARALVGARGPELQVWVVAARSTLLQDRRGIEAALDYRHPDFALGYYYGSLEIEGTTFHRVRGPDVPYMAYWGLDVHLRDIRAIVHEVRSRYPNARVVLGGHSLGGILAAAYAGYDFAKVPGSARPIPRPRGVLPPPTDIGAEDLAGLLFLDGLPLRIPLRITPDRYLRGFWVPILGRIPGVERLTDPDPKKRIAPFTRSSKLARTEDSILLDVVSVYALLRPEAPSYFPFPPRRGVRIANDALVAGILSDQMQPDTLVRAGVEQPVGVFARVPDPANLNPHGLLDLQSGHPAPGEPLIRLPPAGSEPRPRVPVRELIEAILRPGGDFTEWYFPWRLLLDAALAAPLDPEDPFAGRYFSLTHVGDTRLPMLIFGAGHGLVRSAGATEYYLRHVATPPDRVTVKIFPDFSHLDIADADPNPAVPMILTWLRTVIH</sequence>
<dbReference type="Proteomes" id="UP000320048">
    <property type="component" value="Unassembled WGS sequence"/>
</dbReference>
<evidence type="ECO:0000313" key="2">
    <source>
        <dbReference type="EMBL" id="TMI82879.1"/>
    </source>
</evidence>
<evidence type="ECO:0000313" key="3">
    <source>
        <dbReference type="Proteomes" id="UP000320048"/>
    </source>
</evidence>
<evidence type="ECO:0000256" key="1">
    <source>
        <dbReference type="SAM" id="SignalP"/>
    </source>
</evidence>
<dbReference type="SUPFAM" id="SSF53474">
    <property type="entry name" value="alpha/beta-Hydrolases"/>
    <property type="match status" value="1"/>
</dbReference>
<dbReference type="EMBL" id="VBAO01000103">
    <property type="protein sequence ID" value="TMI82879.1"/>
    <property type="molecule type" value="Genomic_DNA"/>
</dbReference>
<accession>A0A537JH68</accession>
<organism evidence="2 3">
    <name type="scientific">Candidatus Segetimicrobium genomatis</name>
    <dbReference type="NCBI Taxonomy" id="2569760"/>
    <lineage>
        <taxon>Bacteria</taxon>
        <taxon>Bacillati</taxon>
        <taxon>Candidatus Sysuimicrobiota</taxon>
        <taxon>Candidatus Sysuimicrobiia</taxon>
        <taxon>Candidatus Sysuimicrobiales</taxon>
        <taxon>Candidatus Segetimicrobiaceae</taxon>
        <taxon>Candidatus Segetimicrobium</taxon>
    </lineage>
</organism>
<dbReference type="InterPro" id="IPR029058">
    <property type="entry name" value="AB_hydrolase_fold"/>
</dbReference>
<protein>
    <submittedName>
        <fullName evidence="2">Uncharacterized protein</fullName>
    </submittedName>
</protein>
<dbReference type="Gene3D" id="3.40.50.1820">
    <property type="entry name" value="alpha/beta hydrolase"/>
    <property type="match status" value="1"/>
</dbReference>
<proteinExistence type="predicted"/>
<name>A0A537JH68_9BACT</name>
<feature type="signal peptide" evidence="1">
    <location>
        <begin position="1"/>
        <end position="20"/>
    </location>
</feature>
<feature type="chain" id="PRO_5021772321" evidence="1">
    <location>
        <begin position="21"/>
        <end position="507"/>
    </location>
</feature>
<reference evidence="2 3" key="1">
    <citation type="journal article" date="2019" name="Nat. Microbiol.">
        <title>Mediterranean grassland soil C-N compound turnover is dependent on rainfall and depth, and is mediated by genomically divergent microorganisms.</title>
        <authorList>
            <person name="Diamond S."/>
            <person name="Andeer P.F."/>
            <person name="Li Z."/>
            <person name="Crits-Christoph A."/>
            <person name="Burstein D."/>
            <person name="Anantharaman K."/>
            <person name="Lane K.R."/>
            <person name="Thomas B.C."/>
            <person name="Pan C."/>
            <person name="Northen T.R."/>
            <person name="Banfield J.F."/>
        </authorList>
    </citation>
    <scope>NUCLEOTIDE SEQUENCE [LARGE SCALE GENOMIC DNA]</scope>
    <source>
        <strain evidence="2">NP_7</strain>
    </source>
</reference>
<dbReference type="AlphaFoldDB" id="A0A537JH68"/>
<gene>
    <name evidence="2" type="ORF">E6H04_03970</name>
</gene>
<comment type="caution">
    <text evidence="2">The sequence shown here is derived from an EMBL/GenBank/DDBJ whole genome shotgun (WGS) entry which is preliminary data.</text>
</comment>